<organism evidence="3 4">
    <name type="scientific">Cellulomonas oligotrophica</name>
    <dbReference type="NCBI Taxonomy" id="931536"/>
    <lineage>
        <taxon>Bacteria</taxon>
        <taxon>Bacillati</taxon>
        <taxon>Actinomycetota</taxon>
        <taxon>Actinomycetes</taxon>
        <taxon>Micrococcales</taxon>
        <taxon>Cellulomonadaceae</taxon>
        <taxon>Cellulomonas</taxon>
    </lineage>
</organism>
<keyword evidence="1" id="KW-0472">Membrane</keyword>
<proteinExistence type="predicted"/>
<reference evidence="2 5" key="2">
    <citation type="submission" date="2021-01" db="EMBL/GenBank/DDBJ databases">
        <title>Whole genome shotgun sequence of Cellulomonas oligotrophica NBRC 109435.</title>
        <authorList>
            <person name="Komaki H."/>
            <person name="Tamura T."/>
        </authorList>
    </citation>
    <scope>NUCLEOTIDE SEQUENCE [LARGE SCALE GENOMIC DNA]</scope>
    <source>
        <strain evidence="2 5">NBRC 109435</strain>
    </source>
</reference>
<keyword evidence="1" id="KW-0812">Transmembrane</keyword>
<evidence type="ECO:0000313" key="4">
    <source>
        <dbReference type="Proteomes" id="UP000577956"/>
    </source>
</evidence>
<evidence type="ECO:0000313" key="3">
    <source>
        <dbReference type="EMBL" id="NYD86426.1"/>
    </source>
</evidence>
<feature type="transmembrane region" description="Helical" evidence="1">
    <location>
        <begin position="73"/>
        <end position="89"/>
    </location>
</feature>
<feature type="transmembrane region" description="Helical" evidence="1">
    <location>
        <begin position="26"/>
        <end position="45"/>
    </location>
</feature>
<feature type="transmembrane region" description="Helical" evidence="1">
    <location>
        <begin position="134"/>
        <end position="155"/>
    </location>
</feature>
<dbReference type="AlphaFoldDB" id="A0A7Y9FFK8"/>
<name>A0A7Y9FFK8_9CELL</name>
<dbReference type="EMBL" id="BONN01000004">
    <property type="protein sequence ID" value="GIG32683.1"/>
    <property type="molecule type" value="Genomic_DNA"/>
</dbReference>
<feature type="transmembrane region" description="Helical" evidence="1">
    <location>
        <begin position="95"/>
        <end position="114"/>
    </location>
</feature>
<dbReference type="Proteomes" id="UP000577956">
    <property type="component" value="Unassembled WGS sequence"/>
</dbReference>
<protein>
    <submittedName>
        <fullName evidence="3">Uncharacterized protein</fullName>
    </submittedName>
</protein>
<gene>
    <name evidence="3" type="ORF">BKA21_001975</name>
    <name evidence="2" type="ORF">Col01nite_18420</name>
</gene>
<keyword evidence="1" id="KW-1133">Transmembrane helix</keyword>
<accession>A0A7Y9FFK8</accession>
<dbReference type="RefSeq" id="WP_140458055.1">
    <property type="nucleotide sequence ID" value="NZ_BAABFI010000001.1"/>
</dbReference>
<evidence type="ECO:0000256" key="1">
    <source>
        <dbReference type="SAM" id="Phobius"/>
    </source>
</evidence>
<reference evidence="3 4" key="1">
    <citation type="submission" date="2020-07" db="EMBL/GenBank/DDBJ databases">
        <title>Sequencing the genomes of 1000 actinobacteria strains.</title>
        <authorList>
            <person name="Klenk H.-P."/>
        </authorList>
    </citation>
    <scope>NUCLEOTIDE SEQUENCE [LARGE SCALE GENOMIC DNA]</scope>
    <source>
        <strain evidence="3 4">DSM 24482</strain>
    </source>
</reference>
<dbReference type="Proteomes" id="UP000618382">
    <property type="component" value="Unassembled WGS sequence"/>
</dbReference>
<dbReference type="EMBL" id="JACCBK010000001">
    <property type="protein sequence ID" value="NYD86426.1"/>
    <property type="molecule type" value="Genomic_DNA"/>
</dbReference>
<evidence type="ECO:0000313" key="5">
    <source>
        <dbReference type="Proteomes" id="UP000618382"/>
    </source>
</evidence>
<sequence>MSRVPLPGAAREPEVEIATGPAVPALVLRAAVALLGAAVLVLAALAPGGPVAPGAVPVLAVLGAAPALRPRAGVAALVVVGAGVALLAADPLGGWHLAALVLAVHLLLWLAAVAARTTRRTRVEVAVLRADLPLVAGLQAAAQVLALAVGVLAGATAGGDAWRLLGLAAAVGVTGVALRRPAQPWWRSLPEGER</sequence>
<keyword evidence="5" id="KW-1185">Reference proteome</keyword>
<evidence type="ECO:0000313" key="2">
    <source>
        <dbReference type="EMBL" id="GIG32683.1"/>
    </source>
</evidence>
<comment type="caution">
    <text evidence="3">The sequence shown here is derived from an EMBL/GenBank/DDBJ whole genome shotgun (WGS) entry which is preliminary data.</text>
</comment>
<feature type="transmembrane region" description="Helical" evidence="1">
    <location>
        <begin position="161"/>
        <end position="178"/>
    </location>
</feature>